<accession>A0A841PU46</accession>
<comment type="cofactor">
    <cofactor evidence="13">
        <name>Mn(2+)</name>
        <dbReference type="ChEBI" id="CHEBI:29035"/>
    </cofactor>
    <cofactor evidence="13">
        <name>Mg(2+)</name>
        <dbReference type="ChEBI" id="CHEBI:18420"/>
    </cofactor>
    <text evidence="13">Binds 2 metal ions per subunit. Manganese or magnesium.</text>
</comment>
<dbReference type="FunFam" id="3.40.970.10:FF:000002">
    <property type="entry name" value="Ribonuclease H"/>
    <property type="match status" value="1"/>
</dbReference>
<keyword evidence="13" id="KW-0464">Manganese</keyword>
<keyword evidence="16" id="KW-1185">Reference proteome</keyword>
<dbReference type="GO" id="GO:0003676">
    <property type="term" value="F:nucleic acid binding"/>
    <property type="evidence" value="ECO:0007669"/>
    <property type="project" value="UniProtKB-UniRule"/>
</dbReference>
<name>A0A841PU46_9BACL</name>
<dbReference type="Pfam" id="PF00075">
    <property type="entry name" value="RNase_H"/>
    <property type="match status" value="1"/>
</dbReference>
<dbReference type="Pfam" id="PF01693">
    <property type="entry name" value="Cauli_VI"/>
    <property type="match status" value="1"/>
</dbReference>
<evidence type="ECO:0000256" key="11">
    <source>
        <dbReference type="ARBA" id="ARBA00022842"/>
    </source>
</evidence>
<keyword evidence="11 12" id="KW-0460">Magnesium</keyword>
<comment type="function">
    <text evidence="3 12">Endonuclease that specifically degrades the RNA of RNA-DNA hybrids.</text>
</comment>
<proteinExistence type="inferred from homology"/>
<dbReference type="GO" id="GO:0005737">
    <property type="term" value="C:cytoplasm"/>
    <property type="evidence" value="ECO:0007669"/>
    <property type="project" value="UniProtKB-SubCell"/>
</dbReference>
<dbReference type="PANTHER" id="PTHR10642">
    <property type="entry name" value="RIBONUCLEASE H1"/>
    <property type="match status" value="1"/>
</dbReference>
<feature type="binding site" evidence="13">
    <location>
        <position position="113"/>
    </location>
    <ligand>
        <name>Mg(2+)</name>
        <dbReference type="ChEBI" id="CHEBI:18420"/>
        <label>2</label>
    </ligand>
</feature>
<dbReference type="GO" id="GO:0004523">
    <property type="term" value="F:RNA-DNA hybrid ribonuclease activity"/>
    <property type="evidence" value="ECO:0007669"/>
    <property type="project" value="UniProtKB-UniRule"/>
</dbReference>
<keyword evidence="8 12" id="KW-0479">Metal-binding</keyword>
<dbReference type="InterPro" id="IPR050092">
    <property type="entry name" value="RNase_H"/>
</dbReference>
<dbReference type="Gene3D" id="3.30.420.10">
    <property type="entry name" value="Ribonuclease H-like superfamily/Ribonuclease H"/>
    <property type="match status" value="1"/>
</dbReference>
<dbReference type="InterPro" id="IPR002156">
    <property type="entry name" value="RNaseH_domain"/>
</dbReference>
<reference evidence="15 16" key="1">
    <citation type="submission" date="2020-08" db="EMBL/GenBank/DDBJ databases">
        <title>Genomic Encyclopedia of Type Strains, Phase IV (KMG-IV): sequencing the most valuable type-strain genomes for metagenomic binning, comparative biology and taxonomic classification.</title>
        <authorList>
            <person name="Goeker M."/>
        </authorList>
    </citation>
    <scope>NUCLEOTIDE SEQUENCE [LARGE SCALE GENOMIC DNA]</scope>
    <source>
        <strain evidence="15 16">DSM 21769</strain>
    </source>
</reference>
<dbReference type="AlphaFoldDB" id="A0A841PU46"/>
<dbReference type="InterPro" id="IPR009027">
    <property type="entry name" value="Ribosomal_bL9/RNase_H1_N"/>
</dbReference>
<evidence type="ECO:0000256" key="6">
    <source>
        <dbReference type="ARBA" id="ARBA00017721"/>
    </source>
</evidence>
<evidence type="ECO:0000256" key="10">
    <source>
        <dbReference type="ARBA" id="ARBA00022801"/>
    </source>
</evidence>
<dbReference type="SUPFAM" id="SSF55658">
    <property type="entry name" value="L9 N-domain-like"/>
    <property type="match status" value="1"/>
</dbReference>
<sequence>MAKNKFYVVWKGRKPGVYRTWAECQQQVSGYKGARFKSFKTKEEAEQAYNSGEADGDRFPKKQTGAYIEESISVDAGTHGNPGPVEYKGVYTKDGKILFEVQPFPKGTNNMGEFLAIVHALAWQKQEEMELPIYSDSQTAIGWVKKKKANATLVRDQTTEEIWRAIDWAEQWIRNHELRVPLLKWNTKAWGEIKADYNRK</sequence>
<keyword evidence="10 12" id="KW-0378">Hydrolase</keyword>
<keyword evidence="12" id="KW-0963">Cytoplasm</keyword>
<dbReference type="InterPro" id="IPR036397">
    <property type="entry name" value="RNaseH_sf"/>
</dbReference>
<dbReference type="PANTHER" id="PTHR10642:SF26">
    <property type="entry name" value="RIBONUCLEASE H1"/>
    <property type="match status" value="1"/>
</dbReference>
<evidence type="ECO:0000256" key="4">
    <source>
        <dbReference type="ARBA" id="ARBA00005300"/>
    </source>
</evidence>
<dbReference type="GO" id="GO:0046872">
    <property type="term" value="F:metal ion binding"/>
    <property type="evidence" value="ECO:0007669"/>
    <property type="project" value="UniProtKB-KW"/>
</dbReference>
<organism evidence="15 16">
    <name type="scientific">Geomicrobium halophilum</name>
    <dbReference type="NCBI Taxonomy" id="549000"/>
    <lineage>
        <taxon>Bacteria</taxon>
        <taxon>Bacillati</taxon>
        <taxon>Bacillota</taxon>
        <taxon>Bacilli</taxon>
        <taxon>Bacillales</taxon>
        <taxon>Geomicrobium</taxon>
    </lineage>
</organism>
<comment type="catalytic activity">
    <reaction evidence="1 12">
        <text>Endonucleolytic cleavage to 5'-phosphomonoester.</text>
        <dbReference type="EC" id="3.1.26.4"/>
    </reaction>
</comment>
<feature type="domain" description="RNase H type-1" evidence="14">
    <location>
        <begin position="60"/>
        <end position="200"/>
    </location>
</feature>
<dbReference type="EC" id="3.1.26.4" evidence="5 12"/>
<evidence type="ECO:0000256" key="12">
    <source>
        <dbReference type="PIRNR" id="PIRNR037839"/>
    </source>
</evidence>
<feature type="binding site" evidence="13">
    <location>
        <position position="75"/>
    </location>
    <ligand>
        <name>Mg(2+)</name>
        <dbReference type="ChEBI" id="CHEBI:18420"/>
        <label>1</label>
    </ligand>
</feature>
<dbReference type="InterPro" id="IPR011320">
    <property type="entry name" value="RNase_H1_N"/>
</dbReference>
<dbReference type="Gene3D" id="3.40.970.10">
    <property type="entry name" value="Ribonuclease H1, N-terminal domain"/>
    <property type="match status" value="1"/>
</dbReference>
<dbReference type="InterPro" id="IPR017290">
    <property type="entry name" value="RNase_H_bac"/>
</dbReference>
<evidence type="ECO:0000256" key="3">
    <source>
        <dbReference type="ARBA" id="ARBA00004065"/>
    </source>
</evidence>
<evidence type="ECO:0000259" key="14">
    <source>
        <dbReference type="PROSITE" id="PS50879"/>
    </source>
</evidence>
<keyword evidence="7 12" id="KW-0540">Nuclease</keyword>
<evidence type="ECO:0000256" key="2">
    <source>
        <dbReference type="ARBA" id="ARBA00001946"/>
    </source>
</evidence>
<dbReference type="PROSITE" id="PS50879">
    <property type="entry name" value="RNASE_H_1"/>
    <property type="match status" value="1"/>
</dbReference>
<feature type="binding site" evidence="13">
    <location>
        <position position="196"/>
    </location>
    <ligand>
        <name>Mg(2+)</name>
        <dbReference type="ChEBI" id="CHEBI:18420"/>
        <label>1</label>
    </ligand>
</feature>
<evidence type="ECO:0000313" key="15">
    <source>
        <dbReference type="EMBL" id="MBB6450676.1"/>
    </source>
</evidence>
<evidence type="ECO:0000256" key="8">
    <source>
        <dbReference type="ARBA" id="ARBA00022723"/>
    </source>
</evidence>
<comment type="subcellular location">
    <subcellularLocation>
        <location evidence="12">Cytoplasm</location>
    </subcellularLocation>
</comment>
<dbReference type="SUPFAM" id="SSF53098">
    <property type="entry name" value="Ribonuclease H-like"/>
    <property type="match status" value="1"/>
</dbReference>
<evidence type="ECO:0000256" key="13">
    <source>
        <dbReference type="PIRSR" id="PIRSR037839-1"/>
    </source>
</evidence>
<comment type="caution">
    <text evidence="15">The sequence shown here is derived from an EMBL/GenBank/DDBJ whole genome shotgun (WGS) entry which is preliminary data.</text>
</comment>
<dbReference type="InterPro" id="IPR012337">
    <property type="entry name" value="RNaseH-like_sf"/>
</dbReference>
<dbReference type="InterPro" id="IPR037056">
    <property type="entry name" value="RNase_H1_N_sf"/>
</dbReference>
<comment type="similarity">
    <text evidence="4 12">Belongs to the RNase H family.</text>
</comment>
<keyword evidence="9 12" id="KW-0255">Endonuclease</keyword>
<evidence type="ECO:0000256" key="1">
    <source>
        <dbReference type="ARBA" id="ARBA00000077"/>
    </source>
</evidence>
<dbReference type="RefSeq" id="WP_184404751.1">
    <property type="nucleotide sequence ID" value="NZ_JACHHJ010000004.1"/>
</dbReference>
<dbReference type="NCBIfam" id="NF046109">
    <property type="entry name" value="RNaseH_Halikb"/>
    <property type="match status" value="1"/>
</dbReference>
<dbReference type="Proteomes" id="UP000568839">
    <property type="component" value="Unassembled WGS sequence"/>
</dbReference>
<evidence type="ECO:0000256" key="7">
    <source>
        <dbReference type="ARBA" id="ARBA00022722"/>
    </source>
</evidence>
<dbReference type="PIRSF" id="PIRSF037839">
    <property type="entry name" value="Ribonuclease_H"/>
    <property type="match status" value="1"/>
</dbReference>
<dbReference type="EMBL" id="JACHHJ010000004">
    <property type="protein sequence ID" value="MBB6450676.1"/>
    <property type="molecule type" value="Genomic_DNA"/>
</dbReference>
<evidence type="ECO:0000256" key="5">
    <source>
        <dbReference type="ARBA" id="ARBA00012180"/>
    </source>
</evidence>
<comment type="cofactor">
    <cofactor evidence="2">
        <name>Mg(2+)</name>
        <dbReference type="ChEBI" id="CHEBI:18420"/>
    </cofactor>
</comment>
<dbReference type="GO" id="GO:0043137">
    <property type="term" value="P:DNA replication, removal of RNA primer"/>
    <property type="evidence" value="ECO:0007669"/>
    <property type="project" value="TreeGrafter"/>
</dbReference>
<evidence type="ECO:0000256" key="9">
    <source>
        <dbReference type="ARBA" id="ARBA00022759"/>
    </source>
</evidence>
<feature type="binding site" evidence="13">
    <location>
        <position position="136"/>
    </location>
    <ligand>
        <name>Mg(2+)</name>
        <dbReference type="ChEBI" id="CHEBI:18420"/>
        <label>2</label>
    </ligand>
</feature>
<protein>
    <recommendedName>
        <fullName evidence="6 12">Ribonuclease H</fullName>
        <ecNumber evidence="5 12">3.1.26.4</ecNumber>
    </recommendedName>
</protein>
<gene>
    <name evidence="15" type="ORF">HNR44_002666</name>
</gene>
<evidence type="ECO:0000313" key="16">
    <source>
        <dbReference type="Proteomes" id="UP000568839"/>
    </source>
</evidence>